<evidence type="ECO:0000313" key="3">
    <source>
        <dbReference type="Proteomes" id="UP000006075"/>
    </source>
</evidence>
<keyword evidence="1" id="KW-0812">Transmembrane</keyword>
<dbReference type="EMBL" id="AGWP01000004">
    <property type="protein sequence ID" value="EJZ87396.1"/>
    <property type="molecule type" value="Genomic_DNA"/>
</dbReference>
<keyword evidence="1" id="KW-1133">Transmembrane helix</keyword>
<gene>
    <name evidence="2" type="ORF">HMPREF9240_00745</name>
</gene>
<reference evidence="2 3" key="1">
    <citation type="submission" date="2012-07" db="EMBL/GenBank/DDBJ databases">
        <title>The Genome Sequence of Actinomyces neuii subsp. anitratus BVS029A5.</title>
        <authorList>
            <consortium name="The Broad Institute Genome Sequencing Platform"/>
            <person name="Earl A."/>
            <person name="Ward D."/>
            <person name="Feldgarden M."/>
            <person name="Gevers D."/>
            <person name="Saerens B."/>
            <person name="Vaneechoutte M."/>
            <person name="Walker B."/>
            <person name="Young S.K."/>
            <person name="Zeng Q."/>
            <person name="Gargeya S."/>
            <person name="Fitzgerald M."/>
            <person name="Haas B."/>
            <person name="Abouelleil A."/>
            <person name="Alvarado L."/>
            <person name="Arachchi H.M."/>
            <person name="Berlin A."/>
            <person name="Chapman S.B."/>
            <person name="Goldberg J."/>
            <person name="Griggs A."/>
            <person name="Gujja S."/>
            <person name="Hansen M."/>
            <person name="Howarth C."/>
            <person name="Imamovic A."/>
            <person name="Larimer J."/>
            <person name="McCowen C."/>
            <person name="Montmayeur A."/>
            <person name="Murphy C."/>
            <person name="Neiman D."/>
            <person name="Pearson M."/>
            <person name="Priest M."/>
            <person name="Roberts A."/>
            <person name="Saif S."/>
            <person name="Shea T."/>
            <person name="Sisk P."/>
            <person name="Sykes S."/>
            <person name="Wortman J."/>
            <person name="Nusbaum C."/>
            <person name="Birren B."/>
        </authorList>
    </citation>
    <scope>NUCLEOTIDE SEQUENCE [LARGE SCALE GENOMIC DNA]</scope>
    <source>
        <strain evidence="2 3">BVS029A5</strain>
    </source>
</reference>
<feature type="transmembrane region" description="Helical" evidence="1">
    <location>
        <begin position="12"/>
        <end position="30"/>
    </location>
</feature>
<dbReference type="PATRIC" id="fig|888439.3.peg.749"/>
<proteinExistence type="predicted"/>
<evidence type="ECO:0008006" key="4">
    <source>
        <dbReference type="Google" id="ProtNLM"/>
    </source>
</evidence>
<name>K0YUT0_9ACTO</name>
<evidence type="ECO:0000313" key="2">
    <source>
        <dbReference type="EMBL" id="EJZ87396.1"/>
    </source>
</evidence>
<keyword evidence="3" id="KW-1185">Reference proteome</keyword>
<protein>
    <recommendedName>
        <fullName evidence="4">SAF domain-containing protein</fullName>
    </recommendedName>
</protein>
<dbReference type="AlphaFoldDB" id="K0YUT0"/>
<dbReference type="HOGENOM" id="CLU_081764_1_0_11"/>
<dbReference type="Proteomes" id="UP000006075">
    <property type="component" value="Unassembled WGS sequence"/>
</dbReference>
<organism evidence="2 3">
    <name type="scientific">Winkia neuii BV029A5</name>
    <dbReference type="NCBI Taxonomy" id="888439"/>
    <lineage>
        <taxon>Bacteria</taxon>
        <taxon>Bacillati</taxon>
        <taxon>Actinomycetota</taxon>
        <taxon>Actinomycetes</taxon>
        <taxon>Actinomycetales</taxon>
        <taxon>Actinomycetaceae</taxon>
        <taxon>Winkia</taxon>
    </lineage>
</organism>
<accession>K0YUT0</accession>
<comment type="caution">
    <text evidence="2">The sequence shown here is derived from an EMBL/GenBank/DDBJ whole genome shotgun (WGS) entry which is preliminary data.</text>
</comment>
<evidence type="ECO:0000256" key="1">
    <source>
        <dbReference type="SAM" id="Phobius"/>
    </source>
</evidence>
<keyword evidence="1" id="KW-0472">Membrane</keyword>
<sequence>MANAMRLRDPRLLAGIILIIGSALAGWFILDRSASGPAMLQARSDLAAGTVLSEANTIVADGFAGKGDIYLAASELKENRPLARPVGKGEIIPKAAVANADAVTSRPMMVTAASSLPASVKAGDQIELWEVANSDSGQSQEPQLMCVAGLVSSKEDERAFSDGVKLEVRVPGESVSRVLAAQGKGSKIVAVAKHR</sequence>